<dbReference type="InterPro" id="IPR036388">
    <property type="entry name" value="WH-like_DNA-bd_sf"/>
</dbReference>
<dbReference type="AlphaFoldDB" id="A0A0K8MY07"/>
<dbReference type="InterPro" id="IPR000835">
    <property type="entry name" value="HTH_MarR-typ"/>
</dbReference>
<protein>
    <submittedName>
        <fullName evidence="2">Transcriptional regulator</fullName>
    </submittedName>
</protein>
<dbReference type="Gene3D" id="1.10.10.10">
    <property type="entry name" value="Winged helix-like DNA-binding domain superfamily/Winged helix DNA-binding domain"/>
    <property type="match status" value="1"/>
</dbReference>
<reference evidence="2" key="1">
    <citation type="submission" date="2015-07" db="EMBL/GenBank/DDBJ databases">
        <title>Draft Genome Sequences of Anaerolinea thermolimosa IMO-1, Bellilinea caldifistulae GOMI-1, Leptolinea tardivitalis YMTK-2, Levilinea saccharolytica KIBI-1,Longilinea arvoryzae KOME-1, Previously Described as Members of the Anaerolineaceae (Chloroflexi).</title>
        <authorList>
            <person name="Sekiguchi Y."/>
            <person name="Ohashi A."/>
            <person name="Matsuura N."/>
            <person name="Tourlousse M.D."/>
        </authorList>
    </citation>
    <scope>NUCLEOTIDE SEQUENCE [LARGE SCALE GENOMIC DNA]</scope>
    <source>
        <strain evidence="2">KOME-1</strain>
    </source>
</reference>
<dbReference type="EMBL" id="DF967973">
    <property type="protein sequence ID" value="GAP16139.1"/>
    <property type="molecule type" value="Genomic_DNA"/>
</dbReference>
<organism evidence="2">
    <name type="scientific">Longilinea arvoryzae</name>
    <dbReference type="NCBI Taxonomy" id="360412"/>
    <lineage>
        <taxon>Bacteria</taxon>
        <taxon>Bacillati</taxon>
        <taxon>Chloroflexota</taxon>
        <taxon>Anaerolineae</taxon>
        <taxon>Anaerolineales</taxon>
        <taxon>Anaerolineaceae</taxon>
        <taxon>Longilinea</taxon>
    </lineage>
</organism>
<feature type="domain" description="HTH marR-type" evidence="1">
    <location>
        <begin position="31"/>
        <end position="169"/>
    </location>
</feature>
<dbReference type="SMART" id="SM00347">
    <property type="entry name" value="HTH_MARR"/>
    <property type="match status" value="1"/>
</dbReference>
<dbReference type="PROSITE" id="PS50995">
    <property type="entry name" value="HTH_MARR_2"/>
    <property type="match status" value="1"/>
</dbReference>
<dbReference type="GO" id="GO:0006950">
    <property type="term" value="P:response to stress"/>
    <property type="evidence" value="ECO:0007669"/>
    <property type="project" value="TreeGrafter"/>
</dbReference>
<dbReference type="Proteomes" id="UP000055060">
    <property type="component" value="Unassembled WGS sequence"/>
</dbReference>
<dbReference type="PANTHER" id="PTHR33164:SF57">
    <property type="entry name" value="MARR-FAMILY TRANSCRIPTIONAL REGULATOR"/>
    <property type="match status" value="1"/>
</dbReference>
<accession>A0A0K8MY07</accession>
<name>A0A0K8MY07_9CHLR</name>
<keyword evidence="3" id="KW-1185">Reference proteome</keyword>
<dbReference type="OrthoDB" id="165898at2"/>
<dbReference type="GO" id="GO:0003700">
    <property type="term" value="F:DNA-binding transcription factor activity"/>
    <property type="evidence" value="ECO:0007669"/>
    <property type="project" value="InterPro"/>
</dbReference>
<sequence length="197" mass="22423">MQIQTNPDWDQVRIEIRQNFRNAFGADNTAGIELFILLQRVAHLSRLLDNQLGEDMELSGPRWRLLLRLFMEEQAGITGGLTPTDLSRSQRVTKNTISSLLRGLESQGLIQRALDANDLRAFRIQLTPAGRDYLRTNAPRRLDAINRMLDVLEPDEYDELTRLLNILHAFLVSQVEDADCPIHPQPAGHAHPQPTEE</sequence>
<evidence type="ECO:0000259" key="1">
    <source>
        <dbReference type="PROSITE" id="PS50995"/>
    </source>
</evidence>
<dbReference type="PRINTS" id="PR00598">
    <property type="entry name" value="HTHMARR"/>
</dbReference>
<dbReference type="STRING" id="360412.LARV_03935"/>
<dbReference type="PANTHER" id="PTHR33164">
    <property type="entry name" value="TRANSCRIPTIONAL REGULATOR, MARR FAMILY"/>
    <property type="match status" value="1"/>
</dbReference>
<dbReference type="Pfam" id="PF12802">
    <property type="entry name" value="MarR_2"/>
    <property type="match status" value="1"/>
</dbReference>
<gene>
    <name evidence="2" type="ORF">LARV_03935</name>
</gene>
<dbReference type="RefSeq" id="WP_075075515.1">
    <property type="nucleotide sequence ID" value="NZ_DF967973.1"/>
</dbReference>
<proteinExistence type="predicted"/>
<dbReference type="InterPro" id="IPR039422">
    <property type="entry name" value="MarR/SlyA-like"/>
</dbReference>
<evidence type="ECO:0000313" key="2">
    <source>
        <dbReference type="EMBL" id="GAP16139.1"/>
    </source>
</evidence>
<evidence type="ECO:0000313" key="3">
    <source>
        <dbReference type="Proteomes" id="UP000055060"/>
    </source>
</evidence>
<dbReference type="SUPFAM" id="SSF46785">
    <property type="entry name" value="Winged helix' DNA-binding domain"/>
    <property type="match status" value="1"/>
</dbReference>
<dbReference type="InterPro" id="IPR036390">
    <property type="entry name" value="WH_DNA-bd_sf"/>
</dbReference>